<sequence length="380" mass="41836">MFQFVNTLAASHTIAEVNLTAFRHNIIMVKKQLKNCMMMAVVKTNAYGHGIVPIAQEAIQAGADRIGVTSVEEGSLLRQCGIHVPIHILPPITSSQAKDVVYHHLTATISSVDIAETISKMAVRQQKRMPVHLKLNTGLQRFGIEPNDALSFCKACYHLPGLSWEGIFTHFSSADEGDWATTENQFHLFTQTTKKLHEAGYSFPVHHVGASTIAIEREDMHLDMVRTGIALYGYTPDRRQDKLISLNRVLSLKSKLIHIRSLPPGSSVGYGGEYVTKANEKIGVLPIGHGDGFKRLLSNNGLVLVKGQCVPIIGTISLDQTFVNLTAIPNVHEGDEVVIVGSQHEQIISARDIADWIHSNIDEVLASLMSRIKRVYVNDG</sequence>
<dbReference type="InterPro" id="IPR029066">
    <property type="entry name" value="PLP-binding_barrel"/>
</dbReference>
<comment type="catalytic activity">
    <reaction evidence="4">
        <text>L-alanine = D-alanine</text>
        <dbReference type="Rhea" id="RHEA:20249"/>
        <dbReference type="ChEBI" id="CHEBI:57416"/>
        <dbReference type="ChEBI" id="CHEBI:57972"/>
        <dbReference type="EC" id="5.1.1.1"/>
    </reaction>
</comment>
<dbReference type="Gene3D" id="2.40.37.10">
    <property type="entry name" value="Lyase, Ornithine Decarboxylase, Chain A, domain 1"/>
    <property type="match status" value="1"/>
</dbReference>
<dbReference type="NCBIfam" id="TIGR00492">
    <property type="entry name" value="alr"/>
    <property type="match status" value="1"/>
</dbReference>
<dbReference type="InterPro" id="IPR009006">
    <property type="entry name" value="Ala_racemase/Decarboxylase_C"/>
</dbReference>
<evidence type="ECO:0000313" key="8">
    <source>
        <dbReference type="Proteomes" id="UP000675284"/>
    </source>
</evidence>
<protein>
    <recommendedName>
        <fullName evidence="4">Alanine racemase</fullName>
        <ecNumber evidence="4">5.1.1.1</ecNumber>
    </recommendedName>
</protein>
<feature type="binding site" evidence="4">
    <location>
        <position position="141"/>
    </location>
    <ligand>
        <name>substrate</name>
    </ligand>
</feature>
<comment type="similarity">
    <text evidence="4">Belongs to the alanine racemase family.</text>
</comment>
<accession>A0A941DXR7</accession>
<gene>
    <name evidence="7" type="primary">alr</name>
    <name evidence="7" type="ORF">KCX74_15740</name>
</gene>
<comment type="caution">
    <text evidence="7">The sequence shown here is derived from an EMBL/GenBank/DDBJ whole genome shotgun (WGS) entry which is preliminary data.</text>
</comment>
<keyword evidence="2 4" id="KW-0663">Pyridoxal phosphate</keyword>
<dbReference type="GO" id="GO:0008784">
    <property type="term" value="F:alanine racemase activity"/>
    <property type="evidence" value="ECO:0007669"/>
    <property type="project" value="UniProtKB-UniRule"/>
</dbReference>
<dbReference type="Gene3D" id="3.20.20.10">
    <property type="entry name" value="Alanine racemase"/>
    <property type="match status" value="1"/>
</dbReference>
<evidence type="ECO:0000256" key="2">
    <source>
        <dbReference type="ARBA" id="ARBA00022898"/>
    </source>
</evidence>
<dbReference type="GO" id="GO:0030632">
    <property type="term" value="P:D-alanine biosynthetic process"/>
    <property type="evidence" value="ECO:0007669"/>
    <property type="project" value="UniProtKB-UniRule"/>
</dbReference>
<dbReference type="GO" id="GO:0030170">
    <property type="term" value="F:pyridoxal phosphate binding"/>
    <property type="evidence" value="ECO:0007669"/>
    <property type="project" value="UniProtKB-UniRule"/>
</dbReference>
<reference evidence="7" key="1">
    <citation type="submission" date="2021-04" db="EMBL/GenBank/DDBJ databases">
        <title>Isolation and polyphasic classification of algal microorganism.</title>
        <authorList>
            <person name="Wang S."/>
        </authorList>
    </citation>
    <scope>NUCLEOTIDE SEQUENCE</scope>
    <source>
        <strain evidence="7">720a</strain>
    </source>
</reference>
<dbReference type="SUPFAM" id="SSF51419">
    <property type="entry name" value="PLP-binding barrel"/>
    <property type="match status" value="1"/>
</dbReference>
<dbReference type="PANTHER" id="PTHR30511:SF0">
    <property type="entry name" value="ALANINE RACEMASE, CATABOLIC-RELATED"/>
    <property type="match status" value="1"/>
</dbReference>
<dbReference type="EC" id="5.1.1.1" evidence="4"/>
<comment type="pathway">
    <text evidence="4">Amino-acid biosynthesis; D-alanine biosynthesis; D-alanine from L-alanine: step 1/1.</text>
</comment>
<dbReference type="PANTHER" id="PTHR30511">
    <property type="entry name" value="ALANINE RACEMASE"/>
    <property type="match status" value="1"/>
</dbReference>
<name>A0A941DXR7_9BACI</name>
<dbReference type="InterPro" id="IPR000821">
    <property type="entry name" value="Ala_racemase"/>
</dbReference>
<feature type="active site" description="Proton acceptor; specific for L-alanine" evidence="4">
    <location>
        <position position="270"/>
    </location>
</feature>
<dbReference type="SMART" id="SM01005">
    <property type="entry name" value="Ala_racemase_C"/>
    <property type="match status" value="1"/>
</dbReference>
<comment type="caution">
    <text evidence="4">Lacks conserved residue(s) required for the propagation of feature annotation.</text>
</comment>
<dbReference type="RefSeq" id="WP_166530751.1">
    <property type="nucleotide sequence ID" value="NZ_JAGSOT010000056.1"/>
</dbReference>
<comment type="function">
    <text evidence="4">Catalyzes the interconversion of L-alanine and D-alanine. May also act on other amino acids.</text>
</comment>
<dbReference type="GO" id="GO:0005829">
    <property type="term" value="C:cytosol"/>
    <property type="evidence" value="ECO:0007669"/>
    <property type="project" value="TreeGrafter"/>
</dbReference>
<dbReference type="EMBL" id="JAGSOT010000056">
    <property type="protein sequence ID" value="MBR7797482.1"/>
    <property type="molecule type" value="Genomic_DNA"/>
</dbReference>
<dbReference type="SUPFAM" id="SSF50621">
    <property type="entry name" value="Alanine racemase C-terminal domain-like"/>
    <property type="match status" value="1"/>
</dbReference>
<dbReference type="AlphaFoldDB" id="A0A941DXR7"/>
<feature type="active site" description="Proton acceptor; specific for D-alanine" evidence="4">
    <location>
        <position position="43"/>
    </location>
</feature>
<proteinExistence type="inferred from homology"/>
<dbReference type="CDD" id="cd00430">
    <property type="entry name" value="PLPDE_III_AR"/>
    <property type="match status" value="1"/>
</dbReference>
<dbReference type="FunFam" id="3.20.20.10:FF:000002">
    <property type="entry name" value="Alanine racemase"/>
    <property type="match status" value="1"/>
</dbReference>
<comment type="cofactor">
    <cofactor evidence="1 4 5">
        <name>pyridoxal 5'-phosphate</name>
        <dbReference type="ChEBI" id="CHEBI:597326"/>
    </cofactor>
</comment>
<dbReference type="Pfam" id="PF01168">
    <property type="entry name" value="Ala_racemase_N"/>
    <property type="match status" value="1"/>
</dbReference>
<evidence type="ECO:0000256" key="1">
    <source>
        <dbReference type="ARBA" id="ARBA00001933"/>
    </source>
</evidence>
<dbReference type="InterPro" id="IPR011079">
    <property type="entry name" value="Ala_racemase_C"/>
</dbReference>
<dbReference type="HAMAP" id="MF_01201">
    <property type="entry name" value="Ala_racemase"/>
    <property type="match status" value="1"/>
</dbReference>
<evidence type="ECO:0000256" key="3">
    <source>
        <dbReference type="ARBA" id="ARBA00023235"/>
    </source>
</evidence>
<evidence type="ECO:0000313" key="7">
    <source>
        <dbReference type="EMBL" id="MBR7797482.1"/>
    </source>
</evidence>
<dbReference type="Pfam" id="PF00842">
    <property type="entry name" value="Ala_racemase_C"/>
    <property type="match status" value="1"/>
</dbReference>
<dbReference type="Proteomes" id="UP000675284">
    <property type="component" value="Unassembled WGS sequence"/>
</dbReference>
<feature type="modified residue" description="N6-(pyridoxal phosphate)lysine" evidence="4 5">
    <location>
        <position position="43"/>
    </location>
</feature>
<keyword evidence="3 4" id="KW-0413">Isomerase</keyword>
<evidence type="ECO:0000256" key="5">
    <source>
        <dbReference type="PIRSR" id="PIRSR600821-50"/>
    </source>
</evidence>
<evidence type="ECO:0000259" key="6">
    <source>
        <dbReference type="SMART" id="SM01005"/>
    </source>
</evidence>
<dbReference type="InterPro" id="IPR001608">
    <property type="entry name" value="Ala_racemase_N"/>
</dbReference>
<evidence type="ECO:0000256" key="4">
    <source>
        <dbReference type="HAMAP-Rule" id="MF_01201"/>
    </source>
</evidence>
<dbReference type="PRINTS" id="PR00992">
    <property type="entry name" value="ALARACEMASE"/>
</dbReference>
<feature type="domain" description="Alanine racemase C-terminal" evidence="6">
    <location>
        <begin position="249"/>
        <end position="377"/>
    </location>
</feature>
<organism evidence="7 8">
    <name type="scientific">Virgibacillus salarius</name>
    <dbReference type="NCBI Taxonomy" id="447199"/>
    <lineage>
        <taxon>Bacteria</taxon>
        <taxon>Bacillati</taxon>
        <taxon>Bacillota</taxon>
        <taxon>Bacilli</taxon>
        <taxon>Bacillales</taxon>
        <taxon>Bacillaceae</taxon>
        <taxon>Virgibacillus</taxon>
    </lineage>
</organism>
<keyword evidence="8" id="KW-1185">Reference proteome</keyword>